<evidence type="ECO:0000313" key="4">
    <source>
        <dbReference type="EMBL" id="CAD6185519.1"/>
    </source>
</evidence>
<protein>
    <recommendedName>
        <fullName evidence="3">Lethal giant larvae homologue 2 domain-containing protein</fullName>
    </recommendedName>
</protein>
<keyword evidence="1" id="KW-0853">WD repeat</keyword>
<evidence type="ECO:0000313" key="5">
    <source>
        <dbReference type="Proteomes" id="UP000835052"/>
    </source>
</evidence>
<name>A0A8S1GQJ1_9PELO</name>
<dbReference type="GO" id="GO:0051294">
    <property type="term" value="P:establishment of spindle orientation"/>
    <property type="evidence" value="ECO:0007669"/>
    <property type="project" value="TreeGrafter"/>
</dbReference>
<dbReference type="InterPro" id="IPR013577">
    <property type="entry name" value="LLGL2"/>
</dbReference>
<reference evidence="4" key="1">
    <citation type="submission" date="2020-10" db="EMBL/GenBank/DDBJ databases">
        <authorList>
            <person name="Kikuchi T."/>
        </authorList>
    </citation>
    <scope>NUCLEOTIDE SEQUENCE</scope>
    <source>
        <strain evidence="4">NKZ352</strain>
    </source>
</reference>
<dbReference type="GO" id="GO:0045159">
    <property type="term" value="F:myosin II binding"/>
    <property type="evidence" value="ECO:0007669"/>
    <property type="project" value="TreeGrafter"/>
</dbReference>
<evidence type="ECO:0000256" key="2">
    <source>
        <dbReference type="ARBA" id="ARBA00022737"/>
    </source>
</evidence>
<dbReference type="GO" id="GO:0006893">
    <property type="term" value="P:Golgi to plasma membrane transport"/>
    <property type="evidence" value="ECO:0007669"/>
    <property type="project" value="TreeGrafter"/>
</dbReference>
<dbReference type="GO" id="GO:0032878">
    <property type="term" value="P:regulation of establishment or maintenance of cell polarity"/>
    <property type="evidence" value="ECO:0007669"/>
    <property type="project" value="TreeGrafter"/>
</dbReference>
<sequence length="924" mass="104239">MFKYIRQRLESGRSASDIHFSSFVDWKKSNRYGFPYNTSCMAYDPVLKVLALGTKEGDIVLSGYPGVFWEVTVSGKGAAKEVKQLYFMNGTGYFIALFRDGGFTRYKINGSKIREDMSTIDARMKSATSCHSARRFPDESPIIYIGTVSGNVYSLLPSTMEVHEFFTFDNVRRELESDEEIKNALAQFSSKVSSLCVKPDDPSLMLIMLGRSVALLMSANHMVASIRVPVEVNDVVWDKKSDNIFMAHTDGQFTTWKAKTFYTGGHYFEKQETHELFGPYPCDEMTRLAVLNNETRTNNKPHIPLVAYMGVTVRHAGKTLVYQFASKVLDIIGAECLEDGTKLRKDVLLVLTEYELVAIDIADERWRAMTQQVFFPLNASPITAQLTCSSIEEHVWRSLLKMSEVYWKQKDLSDRQYPMTAGMESKISAERDSRGVNRQLFITGHFDGRVTFWATTPYSMRQLFILKTSDLFKDEEEKTVTGTLSSKASGMSLPVMEVGEYDEYCDDERLSIVLLNFDPKTGAFVCTNRCGAILVYSYYDEDVCLKLESKTIKWELEGTKPNLAKVQPLYPRREAVYFPAGYQPFRTGLDAKYVQLAPCVPIKTLSYHADLHMLAVGSMFGYALLDYRKYAVVENVFLGDNVPGDALNMTLNRFRSMKKSIRQTFRRKNRSSTPNTTVDITSDPEETFRPVERKIEGRATASDGPPPNYVTCIKVLRIPTTNPACLDDVVAIGTSQGSVIIYKLHEPKTAIAITAYKWRELRLSHGAPIVEIDLSCEAGNSPSPQQRLMVFTEEQIRGFSVPDLRSTRIKYKITSVEGTRIKNAAVVKLPLKRDPGEHDMFACVVTNSGTVNIHSLSSPRKRVEHEVFKPSDIAGMNSAQITQEGELSYLGYGGQELHKEVISAHSRRWLEPMKGVVLESLNRS</sequence>
<gene>
    <name evidence="4" type="ORF">CAUJ_LOCUS1438</name>
</gene>
<dbReference type="GO" id="GO:0030866">
    <property type="term" value="P:cortical actin cytoskeleton organization"/>
    <property type="evidence" value="ECO:0007669"/>
    <property type="project" value="TreeGrafter"/>
</dbReference>
<comment type="caution">
    <text evidence="4">The sequence shown here is derived from an EMBL/GenBank/DDBJ whole genome shotgun (WGS) entry which is preliminary data.</text>
</comment>
<dbReference type="AlphaFoldDB" id="A0A8S1GQJ1"/>
<dbReference type="InterPro" id="IPR036322">
    <property type="entry name" value="WD40_repeat_dom_sf"/>
</dbReference>
<evidence type="ECO:0000256" key="1">
    <source>
        <dbReference type="ARBA" id="ARBA00022574"/>
    </source>
</evidence>
<dbReference type="OrthoDB" id="19944at2759"/>
<organism evidence="4 5">
    <name type="scientific">Caenorhabditis auriculariae</name>
    <dbReference type="NCBI Taxonomy" id="2777116"/>
    <lineage>
        <taxon>Eukaryota</taxon>
        <taxon>Metazoa</taxon>
        <taxon>Ecdysozoa</taxon>
        <taxon>Nematoda</taxon>
        <taxon>Chromadorea</taxon>
        <taxon>Rhabditida</taxon>
        <taxon>Rhabditina</taxon>
        <taxon>Rhabditomorpha</taxon>
        <taxon>Rhabditoidea</taxon>
        <taxon>Rhabditidae</taxon>
        <taxon>Peloderinae</taxon>
        <taxon>Caenorhabditis</taxon>
    </lineage>
</organism>
<dbReference type="PANTHER" id="PTHR10241:SF29">
    <property type="entry name" value="LETHAL(2) GIANT LARVAE PROTEIN"/>
    <property type="match status" value="1"/>
</dbReference>
<dbReference type="GO" id="GO:0005096">
    <property type="term" value="F:GTPase activator activity"/>
    <property type="evidence" value="ECO:0007669"/>
    <property type="project" value="TreeGrafter"/>
</dbReference>
<dbReference type="PRINTS" id="PR00962">
    <property type="entry name" value="LETHAL2GIANT"/>
</dbReference>
<dbReference type="Pfam" id="PF08366">
    <property type="entry name" value="LLGL"/>
    <property type="match status" value="1"/>
</dbReference>
<accession>A0A8S1GQJ1</accession>
<dbReference type="EMBL" id="CAJGYM010000002">
    <property type="protein sequence ID" value="CAD6185519.1"/>
    <property type="molecule type" value="Genomic_DNA"/>
</dbReference>
<dbReference type="GO" id="GO:0008593">
    <property type="term" value="P:regulation of Notch signaling pathway"/>
    <property type="evidence" value="ECO:0007669"/>
    <property type="project" value="TreeGrafter"/>
</dbReference>
<dbReference type="PANTHER" id="PTHR10241">
    <property type="entry name" value="LETHAL 2 GIANT LARVAE PROTEIN"/>
    <property type="match status" value="1"/>
</dbReference>
<dbReference type="GO" id="GO:0030864">
    <property type="term" value="C:cortical actin cytoskeleton"/>
    <property type="evidence" value="ECO:0007669"/>
    <property type="project" value="TreeGrafter"/>
</dbReference>
<dbReference type="Proteomes" id="UP000835052">
    <property type="component" value="Unassembled WGS sequence"/>
</dbReference>
<evidence type="ECO:0000259" key="3">
    <source>
        <dbReference type="Pfam" id="PF08366"/>
    </source>
</evidence>
<dbReference type="InterPro" id="IPR000664">
    <property type="entry name" value="Lethal2_giant"/>
</dbReference>
<keyword evidence="2" id="KW-0677">Repeat</keyword>
<keyword evidence="5" id="KW-1185">Reference proteome</keyword>
<dbReference type="GO" id="GO:0019905">
    <property type="term" value="F:syntaxin binding"/>
    <property type="evidence" value="ECO:0007669"/>
    <property type="project" value="TreeGrafter"/>
</dbReference>
<proteinExistence type="predicted"/>
<feature type="domain" description="Lethal giant larvae homologue 2" evidence="3">
    <location>
        <begin position="277"/>
        <end position="366"/>
    </location>
</feature>
<dbReference type="GO" id="GO:0005886">
    <property type="term" value="C:plasma membrane"/>
    <property type="evidence" value="ECO:0007669"/>
    <property type="project" value="TreeGrafter"/>
</dbReference>
<dbReference type="SUPFAM" id="SSF50978">
    <property type="entry name" value="WD40 repeat-like"/>
    <property type="match status" value="2"/>
</dbReference>